<proteinExistence type="predicted"/>
<dbReference type="EMBL" id="CP074371">
    <property type="protein sequence ID" value="QVI20267.1"/>
    <property type="molecule type" value="Genomic_DNA"/>
</dbReference>
<dbReference type="InterPro" id="IPR006311">
    <property type="entry name" value="TAT_signal"/>
</dbReference>
<reference evidence="3 4" key="1">
    <citation type="submission" date="2021-04" db="EMBL/GenBank/DDBJ databases">
        <title>Nocardia tengchongensis.</title>
        <authorList>
            <person name="Zhuang k."/>
            <person name="Ran Y."/>
            <person name="Li W."/>
        </authorList>
    </citation>
    <scope>NUCLEOTIDE SEQUENCE [LARGE SCALE GENOMIC DNA]</scope>
    <source>
        <strain evidence="3 4">CFH S0057</strain>
    </source>
</reference>
<protein>
    <submittedName>
        <fullName evidence="3">Extracellular solute-binding protein</fullName>
    </submittedName>
</protein>
<keyword evidence="4" id="KW-1185">Reference proteome</keyword>
<dbReference type="PROSITE" id="PS51318">
    <property type="entry name" value="TAT"/>
    <property type="match status" value="1"/>
</dbReference>
<dbReference type="Pfam" id="PF13343">
    <property type="entry name" value="SBP_bac_6"/>
    <property type="match status" value="1"/>
</dbReference>
<evidence type="ECO:0000313" key="4">
    <source>
        <dbReference type="Proteomes" id="UP000683310"/>
    </source>
</evidence>
<dbReference type="Gene3D" id="3.40.190.10">
    <property type="entry name" value="Periplasmic binding protein-like II"/>
    <property type="match status" value="2"/>
</dbReference>
<sequence length="348" mass="36846">MSLPRRVFIAAVVSALLAATACGRHGTPDTVPAVTSSWTPPPGLHGELTLYSANPADLTDELVAAFTKASGVKVTVFSAETGKITAKLDKEGPHPVADVVYLASWTPAAQYDLDGRTLPYSPRGIDRVHAGWIAKNHGFLGRDGSALTMVVNTKVAPRLPNDWADLAAPEFRGKVIMPDPRESGTARDLLAAMVSAWGKDDAWAVFDSLFANSMAVRGGNGPALDEVTAGTSAVILGGVDYAAYDAAAKGVPLRVISPTSGTIITPRPVFILNTTKNPAAAKALVDYMFTPEAQQISAAHKMIPARTDIAVAPGTRTYDEVKQLPFSWDQIKGNGAAILTEFTQRYLH</sequence>
<feature type="chain" id="PRO_5045973407" evidence="2">
    <location>
        <begin position="27"/>
        <end position="348"/>
    </location>
</feature>
<keyword evidence="1 2" id="KW-0732">Signal</keyword>
<accession>A0ABX8CJW6</accession>
<dbReference type="Proteomes" id="UP000683310">
    <property type="component" value="Chromosome"/>
</dbReference>
<dbReference type="PANTHER" id="PTHR30006:SF2">
    <property type="entry name" value="ABC TRANSPORTER SUBSTRATE-BINDING PROTEIN"/>
    <property type="match status" value="1"/>
</dbReference>
<evidence type="ECO:0000256" key="1">
    <source>
        <dbReference type="ARBA" id="ARBA00022729"/>
    </source>
</evidence>
<dbReference type="PROSITE" id="PS51257">
    <property type="entry name" value="PROKAR_LIPOPROTEIN"/>
    <property type="match status" value="1"/>
</dbReference>
<dbReference type="PIRSF" id="PIRSF002825">
    <property type="entry name" value="CfbpA"/>
    <property type="match status" value="1"/>
</dbReference>
<name>A0ABX8CJW6_9NOCA</name>
<dbReference type="PANTHER" id="PTHR30006">
    <property type="entry name" value="THIAMINE-BINDING PERIPLASMIC PROTEIN-RELATED"/>
    <property type="match status" value="1"/>
</dbReference>
<evidence type="ECO:0000313" key="3">
    <source>
        <dbReference type="EMBL" id="QVI20267.1"/>
    </source>
</evidence>
<gene>
    <name evidence="3" type="ORF">KHQ06_29325</name>
</gene>
<feature type="signal peptide" evidence="2">
    <location>
        <begin position="1"/>
        <end position="26"/>
    </location>
</feature>
<organism evidence="3 4">
    <name type="scientific">Nocardia tengchongensis</name>
    <dbReference type="NCBI Taxonomy" id="2055889"/>
    <lineage>
        <taxon>Bacteria</taxon>
        <taxon>Bacillati</taxon>
        <taxon>Actinomycetota</taxon>
        <taxon>Actinomycetes</taxon>
        <taxon>Mycobacteriales</taxon>
        <taxon>Nocardiaceae</taxon>
        <taxon>Nocardia</taxon>
    </lineage>
</organism>
<dbReference type="InterPro" id="IPR026045">
    <property type="entry name" value="Ferric-bd"/>
</dbReference>
<dbReference type="SUPFAM" id="SSF53850">
    <property type="entry name" value="Periplasmic binding protein-like II"/>
    <property type="match status" value="1"/>
</dbReference>
<evidence type="ECO:0000256" key="2">
    <source>
        <dbReference type="SAM" id="SignalP"/>
    </source>
</evidence>